<dbReference type="InterPro" id="IPR050964">
    <property type="entry name" value="Striated_Muscle_Regulatory"/>
</dbReference>
<feature type="region of interest" description="Disordered" evidence="2">
    <location>
        <begin position="347"/>
        <end position="369"/>
    </location>
</feature>
<dbReference type="SMART" id="SM00408">
    <property type="entry name" value="IGc2"/>
    <property type="match status" value="3"/>
</dbReference>
<evidence type="ECO:0000259" key="3">
    <source>
        <dbReference type="PROSITE" id="PS50835"/>
    </source>
</evidence>
<dbReference type="InterPro" id="IPR036179">
    <property type="entry name" value="Ig-like_dom_sf"/>
</dbReference>
<feature type="non-terminal residue" evidence="4">
    <location>
        <position position="1"/>
    </location>
</feature>
<dbReference type="PANTHER" id="PTHR13817:SF171">
    <property type="entry name" value="STRETCHIN-MLCK, ISOFORM U"/>
    <property type="match status" value="1"/>
</dbReference>
<proteinExistence type="predicted"/>
<feature type="domain" description="Ig-like" evidence="3">
    <location>
        <begin position="580"/>
        <end position="658"/>
    </location>
</feature>
<dbReference type="InterPro" id="IPR003598">
    <property type="entry name" value="Ig_sub2"/>
</dbReference>
<feature type="non-terminal residue" evidence="4">
    <location>
        <position position="3778"/>
    </location>
</feature>
<feature type="compositionally biased region" description="Basic and acidic residues" evidence="2">
    <location>
        <begin position="918"/>
        <end position="937"/>
    </location>
</feature>
<feature type="compositionally biased region" description="Polar residues" evidence="2">
    <location>
        <begin position="881"/>
        <end position="890"/>
    </location>
</feature>
<gene>
    <name evidence="4" type="ORF">OBRU01_07109</name>
</gene>
<keyword evidence="5" id="KW-1185">Reference proteome</keyword>
<evidence type="ECO:0000256" key="1">
    <source>
        <dbReference type="ARBA" id="ARBA00022737"/>
    </source>
</evidence>
<dbReference type="SUPFAM" id="SSF48726">
    <property type="entry name" value="Immunoglobulin"/>
    <property type="match status" value="4"/>
</dbReference>
<dbReference type="InterPro" id="IPR013098">
    <property type="entry name" value="Ig_I-set"/>
</dbReference>
<feature type="compositionally biased region" description="Basic and acidic residues" evidence="2">
    <location>
        <begin position="847"/>
        <end position="856"/>
    </location>
</feature>
<protein>
    <submittedName>
        <fullName evidence="4">Stretchin-Mlck, isoform A</fullName>
    </submittedName>
</protein>
<dbReference type="Pfam" id="PF07679">
    <property type="entry name" value="I-set"/>
    <property type="match status" value="4"/>
</dbReference>
<feature type="domain" description="Ig-like" evidence="3">
    <location>
        <begin position="384"/>
        <end position="458"/>
    </location>
</feature>
<keyword evidence="1" id="KW-0677">Repeat</keyword>
<organism evidence="4 5">
    <name type="scientific">Operophtera brumata</name>
    <name type="common">Winter moth</name>
    <name type="synonym">Phalaena brumata</name>
    <dbReference type="NCBI Taxonomy" id="104452"/>
    <lineage>
        <taxon>Eukaryota</taxon>
        <taxon>Metazoa</taxon>
        <taxon>Ecdysozoa</taxon>
        <taxon>Arthropoda</taxon>
        <taxon>Hexapoda</taxon>
        <taxon>Insecta</taxon>
        <taxon>Pterygota</taxon>
        <taxon>Neoptera</taxon>
        <taxon>Endopterygota</taxon>
        <taxon>Lepidoptera</taxon>
        <taxon>Glossata</taxon>
        <taxon>Ditrysia</taxon>
        <taxon>Geometroidea</taxon>
        <taxon>Geometridae</taxon>
        <taxon>Larentiinae</taxon>
        <taxon>Operophtera</taxon>
    </lineage>
</organism>
<dbReference type="STRING" id="104452.A0A0L7LJM3"/>
<evidence type="ECO:0000313" key="5">
    <source>
        <dbReference type="Proteomes" id="UP000037510"/>
    </source>
</evidence>
<name>A0A0L7LJM3_OPEBR</name>
<dbReference type="PROSITE" id="PS50835">
    <property type="entry name" value="IG_LIKE"/>
    <property type="match status" value="4"/>
</dbReference>
<comment type="caution">
    <text evidence="4">The sequence shown here is derived from an EMBL/GenBank/DDBJ whole genome shotgun (WGS) entry which is preliminary data.</text>
</comment>
<feature type="region of interest" description="Disordered" evidence="2">
    <location>
        <begin position="837"/>
        <end position="968"/>
    </location>
</feature>
<dbReference type="InterPro" id="IPR003599">
    <property type="entry name" value="Ig_sub"/>
</dbReference>
<evidence type="ECO:0000256" key="2">
    <source>
        <dbReference type="SAM" id="MobiDB-lite"/>
    </source>
</evidence>
<sequence>YVHIHTFSALVTLLNYVEITKNTDHSSTTKQTYSVYITFNVTQYPFTLKYLYFVEQRNDLLEQIKQELLKILKFPGAVCTKGMCTDMCTKGMCTDMCTKGMCTDMFTKGMCTDIRISRRLHSQAAQQQLHKIPTTIDVEVVYTDERPRQSSELLQPEISRQIGKIRLEVAAEEAPTGEDPPSFLRRLQDLTVKVGSRTRFLVEIISSTECKVSRTNNTVKVTWYRNERRLLEAERVALARDGNFWCADVAAVSVDDAGRWTCTAENAGGRASCSAHLNVLANAEDPTSLGTYTCEAVNCMGRAYSSSKVHVVGRASREGSARPSSRASLLLLQGPRCRPRQQGRLCPAQLQGEPTPPPRSTLSAAPAGKALLGPVPVPKNYRKPRFMENLQAVLTEEGLVSFECKVVGFPTPVLSWFKDGQELKPGDVYQLTGTNSLGSYCCIARNCMGQASSSAELTVEDIQNQLNEEEKLQLFSKNQAPKFIQGLKSVEAKIDEPFRFTIKVAIPPEPSVLWYRDDQPVDESTRCRLDKEDKGLFNLDIQNLEFLDQAEWKCVAMNDFGHSVTSCFLKLIIPRHYKKPRFLENLQAILSDEGAVNLECKVIGVPQPVLKWYKDGEELKPGDIHRIISGQDGTCCLGTYTCEAQNCMGIAASSASLLGFDDSMKTKTKKTEEQPLQRNLSLSTIHEERTSQMYDTPVGDITLDDKGEISFSFDGKEVSVSLYETPDLTEEEALQIVEMYADQLSENVTEQNVVELPPLRFVKETSTSGNLLMEAIIIDVSPDYFAAPEEDLRTEADVEDLSIADENGPPQLSLDQDIEIGGEDYLEKTMALLSEERSDYAVKSSRKKSDSQRSADDYFSLSRDQSLSEEKRDDDTHVSESELQSFASARSSTKVKSKSSKPSGEEGQESSEPTKTILLKEEIVAMPSKKEDSKLSDEELPVIKPKRERRHSRGSRRSSTSSEKSISKSREELLRLMTDIEQPPKKPIIEDKEFKKIMSNISSSLTKVINDVQLIERDIILKSELMSSAATASRSLEIISSLITPLSEIHSIADAAKESVSESREVTSTIFNSIPQPLNALKQSLTIIEKCIDMESDNKTLVKKTCVAFIETCGIEVQKVISDITSVTTKDYILTEDNVINEIDSVASEITTVINFSNETIKARNLLTEASEIKSEELTLETKHMRDTQKAVFELKSPLNSLLWIVESAESGKMTDLAKIKNSEFIMNGMSAFIQDLQTALEQIESLSMKESSSTLQKYNTEIIETVMDSVLKLRGLFELLSIEPNTEEDKTMLKHTLSSLKENLTEISHKIDVIDNIVGQFDVLQSENKLDILQKMAQILIALENNLPRLEAMPEVKSHMDTFHKHLTKVLEKVIESNDAQKYVTMMGICDTVNIINSTIKNLDSENVLPLASLSNTMTIIQNQFAKIVFESELNCSITNNISAVLVGIQEAINTAEEISLQIDSEYIKDFSTQVIDEEKVNIILEHIDRTIAAVNTIKTIEITQELKLALTPAFENICPTLEELRRSVASIRSSEVEQGEQVFEISEASFGQTIATPLCELNQNIIVLNQLIVENIEYIKENTEVITAIAEPLHELHITLEILQQDIISQYGDDLTPYEVSVNMASVVQSLQSCIVIIHEQAGMEGADEMSTLEDISGIKTSADTLPSDHLVLPTAEVTAIEQSLPPYTQKITTMATAQTLQTLNEHVTVLQTPEVIEALDILSEISDYSGLKSVVVSLGDLHTGLEGILHPVPIEGSIDLEDLVNISKLAAIAEPMQEIQQSLSVLDTSNIPIYENILDLPAEKIHSVFQSISEFKISLEQCMYAVLPAMEIANNTIEISNKVSTLREVCELLKEIFETSKDLPCDIALRPGVQNLEIVVDSLIDATDVSKDIKIDQVKSITEELYLKIMEVQEEIINFTTQSPELISQEAKLIQLVSDVEMNIAVLEQYDFVDLSRVSNITACNSPQLAIEIDSESLAQIHDIAENAVNVLQDSYQETPVADLLIVEQFYKTCKNEFTILRCLISKATSHKKIIRLLQEFSSLQTMINNFTTKRLELRLSVDVNECLTNFLIHANECLKKARTSLVKVIDTQSDMLIKTPVAQLESIHELAYVVESKANTTIANVIRTLVDVAETSKLVANNLHCAIIQELSQPNLIPTPTQEEIDLTIKMEELAMIVDAQSEPNDLDESTEKVLEKLTTCFKKHHDYKDALGTGKTLIILKCLAECAAIVQEKVTRKQMSMHEATETKENENSLKKVLAEMLQPLQALQTELINVREQVLSGTEEDSISIEISTTESIMQTMAELHKDIVQQIESDKSTVDNEDISLIMEVDKEIHSIQDSIKSMDNVQVAQAVKEITKPMEDIEKTLLSVLSADKDTLKEILPKETTVQLSHHIDQYIELTEIVEEISAIINIEEVKETFDIARELRENIAASESISTNEHSKELLNDLLAVQTRLAQKLQMGLYSLQVQVLDSAQELAPALRSEALQRISQVTAQLHANLVAVTGVQNAVHSPALLSETTEFVEAVPDNSASTTPLETIVAITQETMVLEQHLHSVDIDTCKEQNKVTSELLEKMAVVSQEPMVVELDKLQQKNSDNVPINTLPLVGTETNEIFNDQKAQKTESRVLVNESTSVKIDSLEITTATEATTEISAVEPIQQEVAKEVYSHNIKTSQQSIKKIDEAFTTAQENLLQHIDEYVSEDIIKAVTELSSLMNAEDLKESINIAKELRESIAAIEIGITEEIFDEMSYMQERQKVLIQGLQTALSVFNEQTLEHLHEIFPLVNKTTIEKVVIVTENLKTDLVRISQQEVIQSAKQDQQEFKTGLVSVQLLKEDETLEQAKFLTEVKENSAAEITQSTVTNSTKLITVEPTSESAGAADTLSTEGFKSSEVLTESNAVVEEIVVKQDAHDIEEKSLAAETKQKIAAEHTATFIREEIKDSLQSASQEIDCDILTQASVTEPVEINQQVTSVEEISKDAISAQKVDSIQIAAIVADATEVKDEVKVFVISEQLLTPKVRLDSSAITEEKVDLVAVTSDITTVGELLEDSLEAVVSDENASVATETATVSQLIEPVVEYDEVMTHIDVQTIEKSNEVIAKAKVSLSYEEQGVANFISQLSDNLMVFLSTVTLLQNVKLDSKEELKETVVIENFSNDQIFNNLEKEHVSSNQDGQLIEIYNDQKLLEATDFVDSSLKHSNIYKEEEKAELSSQKEYPLSETPETALTETTQPFEEFFDSPTSADTLASAELIANETGEMTILEQTQNLQKEDEDTESAIFCVSVNLAAVTDVVNVIETTELSKSLCYTAEAIADIDEFEKSSLEDATGNKVKIEETTILQENAVHEATNSCKNESLQNISNETTKPLETFFDPPKLVDELPTAELIGETEQITILEHTNCFEKHDEATRSATLGMSDTTAVTIEVNNMDTTEISIDEGSTIELVAFSPEVELDLFDFAVRSKLNIEDTTDEPRSTTFKGFLASPAFAEEFPSTELNVIEIEEISVLEGNKNFNKEGKSAESATLSVSDNLVTAFSDEVKVTEATRVAKTLCSDSEVVTLSPEGEKSLLEVTTDSEINVEETTVQRDNTTQSIAILCDDIVPVFVQDTIIFDSDTSQQDSLALETLENYETETNKPFEEYLNLPILTESIPTVELSATEIAEITMFENTENFEKEWIDSKSSIVDICDGLASVTVNVAKGIEIKKDNSSTAEVNAEKITTLQENVTLEIGAICDGAKTVLEQDNVIVDNELAMSILQSNKELLLPVKIGNEMFF</sequence>
<dbReference type="FunFam" id="2.60.40.10:FF:001307">
    <property type="entry name" value="Stretchin-Mlck, isoform V"/>
    <property type="match status" value="2"/>
</dbReference>
<feature type="domain" description="Ig-like" evidence="3">
    <location>
        <begin position="481"/>
        <end position="565"/>
    </location>
</feature>
<dbReference type="Gene3D" id="2.60.40.10">
    <property type="entry name" value="Immunoglobulins"/>
    <property type="match status" value="4"/>
</dbReference>
<feature type="compositionally biased region" description="Basic and acidic residues" evidence="2">
    <location>
        <begin position="866"/>
        <end position="880"/>
    </location>
</feature>
<evidence type="ECO:0000313" key="4">
    <source>
        <dbReference type="EMBL" id="KOB75748.1"/>
    </source>
</evidence>
<dbReference type="PANTHER" id="PTHR13817">
    <property type="entry name" value="TITIN"/>
    <property type="match status" value="1"/>
</dbReference>
<feature type="compositionally biased region" description="Basic residues" evidence="2">
    <location>
        <begin position="944"/>
        <end position="956"/>
    </location>
</feature>
<dbReference type="Proteomes" id="UP000037510">
    <property type="component" value="Unassembled WGS sequence"/>
</dbReference>
<dbReference type="SMART" id="SM00409">
    <property type="entry name" value="IG"/>
    <property type="match status" value="3"/>
</dbReference>
<accession>A0A0L7LJM3</accession>
<dbReference type="EMBL" id="JTDY01000829">
    <property type="protein sequence ID" value="KOB75748.1"/>
    <property type="molecule type" value="Genomic_DNA"/>
</dbReference>
<dbReference type="FunFam" id="2.60.40.10:FF:001894">
    <property type="entry name" value="Stretchin-Mlck, isoform V"/>
    <property type="match status" value="1"/>
</dbReference>
<reference evidence="4 5" key="1">
    <citation type="journal article" date="2015" name="Genome Biol. Evol.">
        <title>The genome of winter moth (Operophtera brumata) provides a genomic perspective on sexual dimorphism and phenology.</title>
        <authorList>
            <person name="Derks M.F."/>
            <person name="Smit S."/>
            <person name="Salis L."/>
            <person name="Schijlen E."/>
            <person name="Bossers A."/>
            <person name="Mateman C."/>
            <person name="Pijl A.S."/>
            <person name="de Ridder D."/>
            <person name="Groenen M.A."/>
            <person name="Visser M.E."/>
            <person name="Megens H.J."/>
        </authorList>
    </citation>
    <scope>NUCLEOTIDE SEQUENCE [LARGE SCALE GENOMIC DNA]</scope>
    <source>
        <strain evidence="4">WM2013NL</strain>
        <tissue evidence="4">Head and thorax</tissue>
    </source>
</reference>
<feature type="domain" description="Ig-like" evidence="3">
    <location>
        <begin position="181"/>
        <end position="278"/>
    </location>
</feature>
<dbReference type="InterPro" id="IPR007110">
    <property type="entry name" value="Ig-like_dom"/>
</dbReference>
<dbReference type="InterPro" id="IPR013783">
    <property type="entry name" value="Ig-like_fold"/>
</dbReference>